<comment type="subcellular location">
    <subcellularLocation>
        <location evidence="1">Cell membrane</location>
        <topology evidence="1">Multi-pass membrane protein</topology>
    </subcellularLocation>
</comment>
<evidence type="ECO:0000313" key="10">
    <source>
        <dbReference type="Proteomes" id="UP000011519"/>
    </source>
</evidence>
<evidence type="ECO:0000256" key="4">
    <source>
        <dbReference type="ARBA" id="ARBA00022692"/>
    </source>
</evidence>
<name>M0A4D7_9EURY</name>
<feature type="transmembrane region" description="Helical" evidence="8">
    <location>
        <begin position="328"/>
        <end position="357"/>
    </location>
</feature>
<evidence type="ECO:0000256" key="5">
    <source>
        <dbReference type="ARBA" id="ARBA00022847"/>
    </source>
</evidence>
<dbReference type="SUPFAM" id="SSF118215">
    <property type="entry name" value="Proton glutamate symport protein"/>
    <property type="match status" value="1"/>
</dbReference>
<dbReference type="InterPro" id="IPR018107">
    <property type="entry name" value="Na-dicarboxylate_symporter_CS"/>
</dbReference>
<dbReference type="PATRIC" id="fig|1227493.4.peg.1465"/>
<proteinExistence type="predicted"/>
<dbReference type="EMBL" id="AOIM01000017">
    <property type="protein sequence ID" value="ELY92772.1"/>
    <property type="molecule type" value="Genomic_DNA"/>
</dbReference>
<feature type="transmembrane region" description="Helical" evidence="8">
    <location>
        <begin position="230"/>
        <end position="256"/>
    </location>
</feature>
<feature type="transmembrane region" description="Helical" evidence="8">
    <location>
        <begin position="25"/>
        <end position="44"/>
    </location>
</feature>
<keyword evidence="6 8" id="KW-1133">Transmembrane helix</keyword>
<dbReference type="PRINTS" id="PR00173">
    <property type="entry name" value="EDTRNSPORT"/>
</dbReference>
<evidence type="ECO:0000313" key="9">
    <source>
        <dbReference type="EMBL" id="ELY92772.1"/>
    </source>
</evidence>
<dbReference type="GO" id="GO:0005886">
    <property type="term" value="C:plasma membrane"/>
    <property type="evidence" value="ECO:0007669"/>
    <property type="project" value="UniProtKB-SubCell"/>
</dbReference>
<comment type="caution">
    <text evidence="9">The sequence shown here is derived from an EMBL/GenBank/DDBJ whole genome shotgun (WGS) entry which is preliminary data.</text>
</comment>
<dbReference type="STRING" id="1227493.C483_07387"/>
<dbReference type="PANTHER" id="PTHR42865:SF7">
    <property type="entry name" value="PROTON_GLUTAMATE-ASPARTATE SYMPORTER"/>
    <property type="match status" value="1"/>
</dbReference>
<evidence type="ECO:0000256" key="2">
    <source>
        <dbReference type="ARBA" id="ARBA00022448"/>
    </source>
</evidence>
<feature type="transmembrane region" description="Helical" evidence="8">
    <location>
        <begin position="156"/>
        <end position="173"/>
    </location>
</feature>
<keyword evidence="7 8" id="KW-0472">Membrane</keyword>
<dbReference type="InterPro" id="IPR036458">
    <property type="entry name" value="Na:dicarbo_symporter_sf"/>
</dbReference>
<dbReference type="InterPro" id="IPR001991">
    <property type="entry name" value="Na-dicarboxylate_symporter"/>
</dbReference>
<dbReference type="GO" id="GO:0015293">
    <property type="term" value="F:symporter activity"/>
    <property type="evidence" value="ECO:0007669"/>
    <property type="project" value="UniProtKB-KW"/>
</dbReference>
<evidence type="ECO:0000256" key="3">
    <source>
        <dbReference type="ARBA" id="ARBA00022475"/>
    </source>
</evidence>
<dbReference type="Gene3D" id="1.10.3860.10">
    <property type="entry name" value="Sodium:dicarboxylate symporter"/>
    <property type="match status" value="1"/>
</dbReference>
<dbReference type="GO" id="GO:0046942">
    <property type="term" value="P:carboxylic acid transport"/>
    <property type="evidence" value="ECO:0007669"/>
    <property type="project" value="UniProtKB-ARBA"/>
</dbReference>
<dbReference type="PANTHER" id="PTHR42865">
    <property type="entry name" value="PROTON/GLUTAMATE-ASPARTATE SYMPORTER"/>
    <property type="match status" value="1"/>
</dbReference>
<organism evidence="9 10">
    <name type="scientific">Natrialba hulunbeirensis JCM 10989</name>
    <dbReference type="NCBI Taxonomy" id="1227493"/>
    <lineage>
        <taxon>Archaea</taxon>
        <taxon>Methanobacteriati</taxon>
        <taxon>Methanobacteriota</taxon>
        <taxon>Stenosarchaea group</taxon>
        <taxon>Halobacteria</taxon>
        <taxon>Halobacteriales</taxon>
        <taxon>Natrialbaceae</taxon>
        <taxon>Natrialba</taxon>
    </lineage>
</organism>
<evidence type="ECO:0000256" key="1">
    <source>
        <dbReference type="ARBA" id="ARBA00004651"/>
    </source>
</evidence>
<dbReference type="AlphaFoldDB" id="M0A4D7"/>
<keyword evidence="2" id="KW-0813">Transport</keyword>
<feature type="transmembrane region" description="Helical" evidence="8">
    <location>
        <begin position="369"/>
        <end position="392"/>
    </location>
</feature>
<keyword evidence="3" id="KW-1003">Cell membrane</keyword>
<feature type="transmembrane region" description="Helical" evidence="8">
    <location>
        <begin position="56"/>
        <end position="76"/>
    </location>
</feature>
<reference evidence="9 10" key="1">
    <citation type="journal article" date="2014" name="PLoS Genet.">
        <title>Phylogenetically driven sequencing of extremely halophilic archaea reveals strategies for static and dynamic osmo-response.</title>
        <authorList>
            <person name="Becker E.A."/>
            <person name="Seitzer P.M."/>
            <person name="Tritt A."/>
            <person name="Larsen D."/>
            <person name="Krusor M."/>
            <person name="Yao A.I."/>
            <person name="Wu D."/>
            <person name="Madern D."/>
            <person name="Eisen J.A."/>
            <person name="Darling A.E."/>
            <person name="Facciotti M.T."/>
        </authorList>
    </citation>
    <scope>NUCLEOTIDE SEQUENCE [LARGE SCALE GENOMIC DNA]</scope>
    <source>
        <strain evidence="9 10">JCM 10989</strain>
    </source>
</reference>
<protein>
    <submittedName>
        <fullName evidence="9">Sodium:dicarboxylate symporter</fullName>
    </submittedName>
</protein>
<feature type="transmembrane region" description="Helical" evidence="8">
    <location>
        <begin position="88"/>
        <end position="114"/>
    </location>
</feature>
<accession>M0A4D7</accession>
<dbReference type="PROSITE" id="PS00713">
    <property type="entry name" value="NA_DICARBOXYL_SYMP_1"/>
    <property type="match status" value="1"/>
</dbReference>
<dbReference type="OrthoDB" id="3015at2157"/>
<gene>
    <name evidence="9" type="ORF">C483_07387</name>
</gene>
<evidence type="ECO:0000256" key="8">
    <source>
        <dbReference type="SAM" id="Phobius"/>
    </source>
</evidence>
<dbReference type="Pfam" id="PF00375">
    <property type="entry name" value="SDF"/>
    <property type="match status" value="1"/>
</dbReference>
<keyword evidence="4 8" id="KW-0812">Transmembrane</keyword>
<keyword evidence="10" id="KW-1185">Reference proteome</keyword>
<feature type="transmembrane region" description="Helical" evidence="8">
    <location>
        <begin position="203"/>
        <end position="224"/>
    </location>
</feature>
<sequence length="446" mass="46242">MTETSQSQTHSLARRSWRRYRSVPIIYRIAAAFVLGSALGAVLGEQAGVLSPLGDIFLRLLEMLIIPIIVFTLLGGMRKLTPSRLGKVGGLTVGLYIVTTTIAATIGLAVANLFDPGSAVEFTGGEAQEAEPPTVTEVLLGIVPENPLAAMVEGDILATIFFVIVFGLALTMVREAATEESITDAIDGFFAFIEAGTQALFKIVWGVMEYGVIGVFALMATSIGTEGLGAIVQLGSLVAVIGIGIVIHMTVTYLGVMTVGILGQSPIAFLNGAKDAMVTAFTIRSSSGTLPVTVTNAEKNLKIDESVYGFGLPLGATINMDGAAIRQAVTAVFAANLVGISLGLGEQILVLFTVILISIGTAGVPGAGLIMLTVILSALGLPLEIVGFVAGVDPILGRLATTNNVTGDLAVSSVVGKWTDAIDFTEGTWVDRPASELGQESVTTDD</sequence>
<evidence type="ECO:0000256" key="7">
    <source>
        <dbReference type="ARBA" id="ARBA00023136"/>
    </source>
</evidence>
<dbReference type="Proteomes" id="UP000011519">
    <property type="component" value="Unassembled WGS sequence"/>
</dbReference>
<keyword evidence="5" id="KW-0769">Symport</keyword>
<evidence type="ECO:0000256" key="6">
    <source>
        <dbReference type="ARBA" id="ARBA00022989"/>
    </source>
</evidence>
<dbReference type="RefSeq" id="WP_006652700.1">
    <property type="nucleotide sequence ID" value="NZ_AOIM01000017.1"/>
</dbReference>